<name>A0A4D9DLS4_9SAUR</name>
<reference evidence="1 2" key="2">
    <citation type="submission" date="2019-04" db="EMBL/GenBank/DDBJ databases">
        <title>The genome sequence of big-headed turtle.</title>
        <authorList>
            <person name="Gong S."/>
        </authorList>
    </citation>
    <scope>NUCLEOTIDE SEQUENCE [LARGE SCALE GENOMIC DNA]</scope>
    <source>
        <strain evidence="1">DO16091913</strain>
        <tissue evidence="1">Muscle</tissue>
    </source>
</reference>
<keyword evidence="2" id="KW-1185">Reference proteome</keyword>
<dbReference type="EMBL" id="QXTE01000519">
    <property type="protein sequence ID" value="TFJ97207.1"/>
    <property type="molecule type" value="Genomic_DNA"/>
</dbReference>
<sequence length="104" mass="11137">MCVEQSQLGLRGPQTAVFQGTAWDVYNLHVLVPWASGFTKTACLFAITVKGEGTFLTSTRHPKETIHGADTPAVVGIRGACSPVGLEQSWGSPLKHNGPNFLLM</sequence>
<protein>
    <submittedName>
        <fullName evidence="1">Synaptopodin</fullName>
    </submittedName>
</protein>
<comment type="caution">
    <text evidence="1">The sequence shown here is derived from an EMBL/GenBank/DDBJ whole genome shotgun (WGS) entry which is preliminary data.</text>
</comment>
<organism evidence="1 2">
    <name type="scientific">Platysternon megacephalum</name>
    <name type="common">big-headed turtle</name>
    <dbReference type="NCBI Taxonomy" id="55544"/>
    <lineage>
        <taxon>Eukaryota</taxon>
        <taxon>Metazoa</taxon>
        <taxon>Chordata</taxon>
        <taxon>Craniata</taxon>
        <taxon>Vertebrata</taxon>
        <taxon>Euteleostomi</taxon>
        <taxon>Archelosauria</taxon>
        <taxon>Testudinata</taxon>
        <taxon>Testudines</taxon>
        <taxon>Cryptodira</taxon>
        <taxon>Durocryptodira</taxon>
        <taxon>Testudinoidea</taxon>
        <taxon>Platysternidae</taxon>
        <taxon>Platysternon</taxon>
    </lineage>
</organism>
<proteinExistence type="predicted"/>
<evidence type="ECO:0000313" key="1">
    <source>
        <dbReference type="EMBL" id="TFJ97207.1"/>
    </source>
</evidence>
<gene>
    <name evidence="1" type="ORF">DR999_PMT20955</name>
</gene>
<dbReference type="AlphaFoldDB" id="A0A4D9DLS4"/>
<dbReference type="Proteomes" id="UP000297703">
    <property type="component" value="Unassembled WGS sequence"/>
</dbReference>
<accession>A0A4D9DLS4</accession>
<evidence type="ECO:0000313" key="2">
    <source>
        <dbReference type="Proteomes" id="UP000297703"/>
    </source>
</evidence>
<reference evidence="1 2" key="1">
    <citation type="submission" date="2019-04" db="EMBL/GenBank/DDBJ databases">
        <title>Draft genome of the big-headed turtle Platysternon megacephalum.</title>
        <authorList>
            <person name="Gong S."/>
        </authorList>
    </citation>
    <scope>NUCLEOTIDE SEQUENCE [LARGE SCALE GENOMIC DNA]</scope>
    <source>
        <strain evidence="1">DO16091913</strain>
        <tissue evidence="1">Muscle</tissue>
    </source>
</reference>